<dbReference type="OrthoDB" id="827620at2"/>
<evidence type="ECO:0000313" key="2">
    <source>
        <dbReference type="Proteomes" id="UP000321497"/>
    </source>
</evidence>
<reference evidence="1 2" key="1">
    <citation type="submission" date="2019-08" db="EMBL/GenBank/DDBJ databases">
        <title>Genome of Aequorivita antarctica SW49 (type strain).</title>
        <authorList>
            <person name="Bowman J.P."/>
        </authorList>
    </citation>
    <scope>NUCLEOTIDE SEQUENCE [LARGE SCALE GENOMIC DNA]</scope>
    <source>
        <strain evidence="1 2">SW49</strain>
    </source>
</reference>
<organism evidence="1 2">
    <name type="scientific">Aequorivita antarctica</name>
    <dbReference type="NCBI Taxonomy" id="153266"/>
    <lineage>
        <taxon>Bacteria</taxon>
        <taxon>Pseudomonadati</taxon>
        <taxon>Bacteroidota</taxon>
        <taxon>Flavobacteriia</taxon>
        <taxon>Flavobacteriales</taxon>
        <taxon>Flavobacteriaceae</taxon>
        <taxon>Aequorivita</taxon>
    </lineage>
</organism>
<comment type="caution">
    <text evidence="1">The sequence shown here is derived from an EMBL/GenBank/DDBJ whole genome shotgun (WGS) entry which is preliminary data.</text>
</comment>
<dbReference type="AlphaFoldDB" id="A0A5C6Z1D4"/>
<protein>
    <recommendedName>
        <fullName evidence="3">DUF3575 domain-containing protein</fullName>
    </recommendedName>
</protein>
<proteinExistence type="predicted"/>
<dbReference type="Proteomes" id="UP000321497">
    <property type="component" value="Unassembled WGS sequence"/>
</dbReference>
<gene>
    <name evidence="1" type="ORF">ESU54_09025</name>
</gene>
<dbReference type="RefSeq" id="WP_111845609.1">
    <property type="nucleotide sequence ID" value="NZ_UEGI01000021.1"/>
</dbReference>
<evidence type="ECO:0008006" key="3">
    <source>
        <dbReference type="Google" id="ProtNLM"/>
    </source>
</evidence>
<keyword evidence="2" id="KW-1185">Reference proteome</keyword>
<evidence type="ECO:0000313" key="1">
    <source>
        <dbReference type="EMBL" id="TXD73270.1"/>
    </source>
</evidence>
<name>A0A5C6Z1D4_9FLAO</name>
<dbReference type="EMBL" id="VORT01000005">
    <property type="protein sequence ID" value="TXD73270.1"/>
    <property type="molecule type" value="Genomic_DNA"/>
</dbReference>
<sequence>MFKKLAIALIINFLTLGVLIAKSDKKNDSISSYKYYVGSSTFMLGNLAITNSPAFYQLNLGYRINKKDVISIEAITWKYYLPLGIPLGKFYNTDEEEYPGYVKVFGVGAVYQHFLWKGLFTSIRVLPVKTKYTNEYNHKIQSGFQLFSTIRLGYQIPIFKKKFFIEPAIVGTFWPINTNVPEDFAEKDRKWNKFHLIEPGVHFGYNFN</sequence>
<accession>A0A5C6Z1D4</accession>